<reference evidence="3" key="1">
    <citation type="submission" date="2019-10" db="EMBL/GenBank/DDBJ databases">
        <title>Lacipirellula parvula gen. nov., sp. nov., representing a lineage of planctomycetes widespread in freshwater anoxic habitats, and description of the family Lacipirellulaceae.</title>
        <authorList>
            <person name="Dedysh S.N."/>
            <person name="Kulichevskaya I.S."/>
            <person name="Beletsky A.V."/>
            <person name="Rakitin A.L."/>
            <person name="Mardanov A.V."/>
            <person name="Ivanova A.A."/>
            <person name="Saltykova V.X."/>
            <person name="Rijpstra W.I.C."/>
            <person name="Sinninghe Damste J.S."/>
            <person name="Ravin N.V."/>
        </authorList>
    </citation>
    <scope>NUCLEOTIDE SEQUENCE [LARGE SCALE GENOMIC DNA]</scope>
    <source>
        <strain evidence="3">PX69</strain>
    </source>
</reference>
<sequence length="62" mass="6711">MLSLLGSLALASMAGCAWIDGLFGHSLRELQMDATSSGLNSPNEQVQADAVERQREVSRIYD</sequence>
<accession>A0A5K7XJS6</accession>
<name>A0A5K7XJS6_9BACT</name>
<dbReference type="EMBL" id="AP021861">
    <property type="protein sequence ID" value="BBO35331.1"/>
    <property type="molecule type" value="Genomic_DNA"/>
</dbReference>
<dbReference type="Proteomes" id="UP000326837">
    <property type="component" value="Chromosome"/>
</dbReference>
<evidence type="ECO:0000313" key="2">
    <source>
        <dbReference type="EMBL" id="BBO35331.1"/>
    </source>
</evidence>
<feature type="compositionally biased region" description="Polar residues" evidence="1">
    <location>
        <begin position="34"/>
        <end position="46"/>
    </location>
</feature>
<evidence type="ECO:0000313" key="3">
    <source>
        <dbReference type="Proteomes" id="UP000326837"/>
    </source>
</evidence>
<protein>
    <submittedName>
        <fullName evidence="2">Uncharacterized protein</fullName>
    </submittedName>
</protein>
<organism evidence="2 3">
    <name type="scientific">Lacipirellula parvula</name>
    <dbReference type="NCBI Taxonomy" id="2650471"/>
    <lineage>
        <taxon>Bacteria</taxon>
        <taxon>Pseudomonadati</taxon>
        <taxon>Planctomycetota</taxon>
        <taxon>Planctomycetia</taxon>
        <taxon>Pirellulales</taxon>
        <taxon>Lacipirellulaceae</taxon>
        <taxon>Lacipirellula</taxon>
    </lineage>
</organism>
<keyword evidence="3" id="KW-1185">Reference proteome</keyword>
<gene>
    <name evidence="2" type="ORF">PLANPX_4943</name>
</gene>
<feature type="compositionally biased region" description="Basic and acidic residues" evidence="1">
    <location>
        <begin position="50"/>
        <end position="62"/>
    </location>
</feature>
<proteinExistence type="predicted"/>
<evidence type="ECO:0000256" key="1">
    <source>
        <dbReference type="SAM" id="MobiDB-lite"/>
    </source>
</evidence>
<dbReference type="AlphaFoldDB" id="A0A5K7XJS6"/>
<feature type="region of interest" description="Disordered" evidence="1">
    <location>
        <begin position="34"/>
        <end position="62"/>
    </location>
</feature>
<dbReference type="KEGG" id="lpav:PLANPX_4943"/>